<name>A0A4R0R5H8_9APHY</name>
<dbReference type="InterPro" id="IPR011333">
    <property type="entry name" value="SKP1/BTB/POZ_sf"/>
</dbReference>
<comment type="caution">
    <text evidence="2">The sequence shown here is derived from an EMBL/GenBank/DDBJ whole genome shotgun (WGS) entry which is preliminary data.</text>
</comment>
<protein>
    <recommendedName>
        <fullName evidence="1">BTB domain-containing protein</fullName>
    </recommendedName>
</protein>
<reference evidence="2 3" key="1">
    <citation type="submission" date="2018-11" db="EMBL/GenBank/DDBJ databases">
        <title>Genome assembly of Steccherinum ochraceum LE-BIN_3174, the white-rot fungus of the Steccherinaceae family (The Residual Polyporoid clade, Polyporales, Basidiomycota).</title>
        <authorList>
            <person name="Fedorova T.V."/>
            <person name="Glazunova O.A."/>
            <person name="Landesman E.O."/>
            <person name="Moiseenko K.V."/>
            <person name="Psurtseva N.V."/>
            <person name="Savinova O.S."/>
            <person name="Shakhova N.V."/>
            <person name="Tyazhelova T.V."/>
            <person name="Vasina D.V."/>
        </authorList>
    </citation>
    <scope>NUCLEOTIDE SEQUENCE [LARGE SCALE GENOMIC DNA]</scope>
    <source>
        <strain evidence="2 3">LE-BIN_3174</strain>
    </source>
</reference>
<feature type="domain" description="BTB" evidence="1">
    <location>
        <begin position="25"/>
        <end position="92"/>
    </location>
</feature>
<keyword evidence="3" id="KW-1185">Reference proteome</keyword>
<dbReference type="InterPro" id="IPR000210">
    <property type="entry name" value="BTB/POZ_dom"/>
</dbReference>
<dbReference type="Pfam" id="PF00651">
    <property type="entry name" value="BTB"/>
    <property type="match status" value="1"/>
</dbReference>
<dbReference type="EMBL" id="RWJN01000359">
    <property type="protein sequence ID" value="TCD62582.1"/>
    <property type="molecule type" value="Genomic_DNA"/>
</dbReference>
<gene>
    <name evidence="2" type="ORF">EIP91_006656</name>
</gene>
<dbReference type="OrthoDB" id="3164835at2759"/>
<dbReference type="PROSITE" id="PS50097">
    <property type="entry name" value="BTB"/>
    <property type="match status" value="1"/>
</dbReference>
<evidence type="ECO:0000313" key="3">
    <source>
        <dbReference type="Proteomes" id="UP000292702"/>
    </source>
</evidence>
<dbReference type="Proteomes" id="UP000292702">
    <property type="component" value="Unassembled WGS sequence"/>
</dbReference>
<accession>A0A4R0R5H8</accession>
<organism evidence="2 3">
    <name type="scientific">Steccherinum ochraceum</name>
    <dbReference type="NCBI Taxonomy" id="92696"/>
    <lineage>
        <taxon>Eukaryota</taxon>
        <taxon>Fungi</taxon>
        <taxon>Dikarya</taxon>
        <taxon>Basidiomycota</taxon>
        <taxon>Agaricomycotina</taxon>
        <taxon>Agaricomycetes</taxon>
        <taxon>Polyporales</taxon>
        <taxon>Steccherinaceae</taxon>
        <taxon>Steccherinum</taxon>
    </lineage>
</organism>
<sequence>MSDSPTPTPPIVVIPAGAPFDREDADVVLQSCDGVQFLVHRLVLSLSSPVLAALFEIGTSNHPEDQFTPTGLLVVPVEETGRVLSSLLYWVYPVTKPPLEAIEEVADALEAAIKYQIGAVVDFMTVRLRAFAVTLPLRVFGIACRLDLEEEAKFAAQKYRADARRRTPNHYHSDMASIPAGAYFRLSWYSTHGPIVPPPSFNFIHRNRNDGIALSESTEDVIEGNAFLSSEKWNQDTQSIFENNPFDLVICSSEAGRFIAHRLVVSVMSSALGTEIGKLAEGNPILNLSESSFIIYSLLRSYYGFPLFAEFPASQPDDFCPLIRVVQAARKYGMARIESQALALLKEVMQAKPVRAYCVAIALGWRTEATSAARAVIASKVNLAEAYVAEMEHVPAVAFYTLLTSSDNVAAKVKQITSRFGANRMLLSNRYPATVGPEQTVMVAGMGKWFHAENLASETQEMEAALRRVILEVSLPEP</sequence>
<dbReference type="SUPFAM" id="SSF54695">
    <property type="entry name" value="POZ domain"/>
    <property type="match status" value="1"/>
</dbReference>
<dbReference type="CDD" id="cd18186">
    <property type="entry name" value="BTB_POZ_ZBTB_KLHL-like"/>
    <property type="match status" value="1"/>
</dbReference>
<evidence type="ECO:0000313" key="2">
    <source>
        <dbReference type="EMBL" id="TCD62582.1"/>
    </source>
</evidence>
<dbReference type="SMART" id="SM00225">
    <property type="entry name" value="BTB"/>
    <property type="match status" value="1"/>
</dbReference>
<proteinExistence type="predicted"/>
<evidence type="ECO:0000259" key="1">
    <source>
        <dbReference type="PROSITE" id="PS50097"/>
    </source>
</evidence>
<dbReference type="Gene3D" id="3.30.710.10">
    <property type="entry name" value="Potassium Channel Kv1.1, Chain A"/>
    <property type="match status" value="1"/>
</dbReference>
<dbReference type="AlphaFoldDB" id="A0A4R0R5H8"/>